<comment type="caution">
    <text evidence="1">The sequence shown here is derived from an EMBL/GenBank/DDBJ whole genome shotgun (WGS) entry which is preliminary data.</text>
</comment>
<proteinExistence type="predicted"/>
<name>A0A8B3DFH9_VIBHA</name>
<protein>
    <submittedName>
        <fullName evidence="1">Uncharacterized protein</fullName>
    </submittedName>
</protein>
<evidence type="ECO:0000313" key="1">
    <source>
        <dbReference type="EMBL" id="RIW00224.1"/>
    </source>
</evidence>
<dbReference type="AlphaFoldDB" id="A0A8B3DFH9"/>
<dbReference type="RefSeq" id="WP_047515679.1">
    <property type="nucleotide sequence ID" value="NZ_JBJYJK010000001.1"/>
</dbReference>
<gene>
    <name evidence="1" type="ORF">DS957_027375</name>
</gene>
<reference evidence="1 2" key="1">
    <citation type="submission" date="2018-08" db="EMBL/GenBank/DDBJ databases">
        <title>Vibrio harveyi strains pathogenic to white snook Centropomus viridis Lockington (1877) and potential probiotic bacteria.</title>
        <authorList>
            <person name="Soto-Rodriguez S."/>
            <person name="Gomez-Gil B."/>
            <person name="Lozano-Olvera R."/>
        </authorList>
    </citation>
    <scope>NUCLEOTIDE SEQUENCE [LARGE SCALE GENOMIC DNA]</scope>
    <source>
        <strain evidence="1 2">CAIM 1508</strain>
    </source>
</reference>
<sequence length="175" mass="19745">MLLIIEKAVGKNIANKSCDVRKVQALLMFSIVKRTYLLPILMCIVFLIPSSAYAELPASLSSVSSYRINEQLVRIAIHNMEINPLIEVDTIDTPSYRLNDSKKINSILLDKEVLAFSDSAGVFVEDYGKRGTKLFFVLDYFYLQSGSVLVDCEVSFNKGKIMQPECSVKEYEEVE</sequence>
<dbReference type="EMBL" id="QOUW02000230">
    <property type="protein sequence ID" value="RIW00224.1"/>
    <property type="molecule type" value="Genomic_DNA"/>
</dbReference>
<organism evidence="1 2">
    <name type="scientific">Vibrio harveyi</name>
    <name type="common">Beneckea harveyi</name>
    <dbReference type="NCBI Taxonomy" id="669"/>
    <lineage>
        <taxon>Bacteria</taxon>
        <taxon>Pseudomonadati</taxon>
        <taxon>Pseudomonadota</taxon>
        <taxon>Gammaproteobacteria</taxon>
        <taxon>Vibrionales</taxon>
        <taxon>Vibrionaceae</taxon>
        <taxon>Vibrio</taxon>
    </lineage>
</organism>
<dbReference type="Proteomes" id="UP000253437">
    <property type="component" value="Unassembled WGS sequence"/>
</dbReference>
<accession>A0A8B3DFH9</accession>
<evidence type="ECO:0000313" key="2">
    <source>
        <dbReference type="Proteomes" id="UP000253437"/>
    </source>
</evidence>